<comment type="caution">
    <text evidence="11">The sequence shown here is derived from an EMBL/GenBank/DDBJ whole genome shotgun (WGS) entry which is preliminary data.</text>
</comment>
<dbReference type="EMBL" id="MHRF01000007">
    <property type="protein sequence ID" value="OHA18340.1"/>
    <property type="molecule type" value="Genomic_DNA"/>
</dbReference>
<evidence type="ECO:0000256" key="1">
    <source>
        <dbReference type="ARBA" id="ARBA00022741"/>
    </source>
</evidence>
<evidence type="ECO:0000256" key="6">
    <source>
        <dbReference type="ARBA" id="ARBA00023125"/>
    </source>
</evidence>
<dbReference type="SMART" id="SM00487">
    <property type="entry name" value="DEXDc"/>
    <property type="match status" value="1"/>
</dbReference>
<feature type="domain" description="Helicase C-terminal" evidence="10">
    <location>
        <begin position="486"/>
        <end position="651"/>
    </location>
</feature>
<evidence type="ECO:0000256" key="4">
    <source>
        <dbReference type="ARBA" id="ARBA00022806"/>
    </source>
</evidence>
<dbReference type="GO" id="GO:0003677">
    <property type="term" value="F:DNA binding"/>
    <property type="evidence" value="ECO:0007669"/>
    <property type="project" value="UniProtKB-KW"/>
</dbReference>
<proteinExistence type="predicted"/>
<dbReference type="Pfam" id="PF17191">
    <property type="entry name" value="RecG_wedge"/>
    <property type="match status" value="1"/>
</dbReference>
<dbReference type="GO" id="GO:0005524">
    <property type="term" value="F:ATP binding"/>
    <property type="evidence" value="ECO:0007669"/>
    <property type="project" value="UniProtKB-KW"/>
</dbReference>
<keyword evidence="3" id="KW-0378">Hydrolase</keyword>
<evidence type="ECO:0000313" key="11">
    <source>
        <dbReference type="EMBL" id="OHA18340.1"/>
    </source>
</evidence>
<dbReference type="Gene3D" id="2.40.50.140">
    <property type="entry name" value="Nucleic acid-binding proteins"/>
    <property type="match status" value="1"/>
</dbReference>
<dbReference type="InterPro" id="IPR012340">
    <property type="entry name" value="NA-bd_OB-fold"/>
</dbReference>
<keyword evidence="4" id="KW-0347">Helicase</keyword>
<sequence>MHSPTPLDTLLQIRPAQKKALTKLGIQTADDLLHHFPSRYEKNSETKTIASLQTGSSAVVYGRIHGLKTLKAFHKRIPMAEGILTDDTGSIKIIWFHQPYLAKMLGEGTLVRIEGNVAERKGVKYFSNPKAERVERIPSTSENLFGAEHELHALHPVYPETRGITSNWLYHAVQKVLQAGILDRLTEDIPEEILARYHLPTLRTALIWIHTPKNEKDAQAARKRFAFEEIFFIQLEKQRARKEFEREKAFVIEPSKESLQSFISRFPFSPTKGQHSSIQTILSDFKRGHPMARLLEGDVGSGKTAVAATTAYAVITSRPSGQDFGHLQVAYMVPTEVLAKQQFESFVGYFAHLGVNVGLITGSGCRKFPSKVNPHGSTDISRTQLLKWVGNGEIPILVGTHALIQKSVKFKHLAFVIIDEQHRFGTLQRQKLTTKEELKPHLLSMTATPIPRTLALTIYGDLDLSVLDEMPVGRKPVITEIIDPENRNEVYEKVRKQLALGRQAFVICPRIDEPDPTKELALQAKSAIAEATRLKKEVFPEYEIDILHSKMKNDDKEKVMDMFKDGRKKILVSTSVVEVGVNVPNATVMIIEGAERFGLAQLHQLRGRIIRSNDQAYCYVFTESKTKTALARLKALQTAKNGFELAERDLEFRGTGELYGRKQWGVSDVAMEALQNIKMVEAARTEARAIIDTDPMLTKHSLLKERLERQDAIHFE</sequence>
<dbReference type="InterPro" id="IPR047112">
    <property type="entry name" value="RecG/Mfd"/>
</dbReference>
<keyword evidence="5" id="KW-0067">ATP-binding</keyword>
<evidence type="ECO:0000256" key="2">
    <source>
        <dbReference type="ARBA" id="ARBA00022763"/>
    </source>
</evidence>
<dbReference type="Proteomes" id="UP000178873">
    <property type="component" value="Unassembled WGS sequence"/>
</dbReference>
<feature type="domain" description="Helicase ATP-binding" evidence="9">
    <location>
        <begin position="284"/>
        <end position="467"/>
    </location>
</feature>
<evidence type="ECO:0000259" key="9">
    <source>
        <dbReference type="PROSITE" id="PS51192"/>
    </source>
</evidence>
<dbReference type="InterPro" id="IPR033454">
    <property type="entry name" value="RecG_wedge"/>
</dbReference>
<dbReference type="InterPro" id="IPR011545">
    <property type="entry name" value="DEAD/DEAH_box_helicase_dom"/>
</dbReference>
<evidence type="ECO:0000256" key="8">
    <source>
        <dbReference type="ARBA" id="ARBA00049819"/>
    </source>
</evidence>
<dbReference type="PANTHER" id="PTHR47964:SF1">
    <property type="entry name" value="ATP-DEPENDENT DNA HELICASE HOMOLOG RECG, CHLOROPLASTIC"/>
    <property type="match status" value="1"/>
</dbReference>
<dbReference type="GO" id="GO:0006281">
    <property type="term" value="P:DNA repair"/>
    <property type="evidence" value="ECO:0007669"/>
    <property type="project" value="UniProtKB-KW"/>
</dbReference>
<dbReference type="InterPro" id="IPR014001">
    <property type="entry name" value="Helicase_ATP-bd"/>
</dbReference>
<keyword evidence="2" id="KW-0227">DNA damage</keyword>
<keyword evidence="7" id="KW-0234">DNA repair</keyword>
<keyword evidence="1" id="KW-0547">Nucleotide-binding</keyword>
<dbReference type="Pfam" id="PF19833">
    <property type="entry name" value="RecG_dom3_C"/>
    <property type="match status" value="1"/>
</dbReference>
<dbReference type="NCBIfam" id="NF008168">
    <property type="entry name" value="PRK10917.2-2"/>
    <property type="match status" value="1"/>
</dbReference>
<reference evidence="11 12" key="1">
    <citation type="journal article" date="2016" name="Nat. Commun.">
        <title>Thousands of microbial genomes shed light on interconnected biogeochemical processes in an aquifer system.</title>
        <authorList>
            <person name="Anantharaman K."/>
            <person name="Brown C.T."/>
            <person name="Hug L.A."/>
            <person name="Sharon I."/>
            <person name="Castelle C.J."/>
            <person name="Probst A.J."/>
            <person name="Thomas B.C."/>
            <person name="Singh A."/>
            <person name="Wilkins M.J."/>
            <person name="Karaoz U."/>
            <person name="Brodie E.L."/>
            <person name="Williams K.H."/>
            <person name="Hubbard S.S."/>
            <person name="Banfield J.F."/>
        </authorList>
    </citation>
    <scope>NUCLEOTIDE SEQUENCE [LARGE SCALE GENOMIC DNA]</scope>
</reference>
<gene>
    <name evidence="11" type="ORF">A2664_01870</name>
</gene>
<dbReference type="AlphaFoldDB" id="A0A1G2M371"/>
<evidence type="ECO:0000256" key="3">
    <source>
        <dbReference type="ARBA" id="ARBA00022801"/>
    </source>
</evidence>
<dbReference type="SMART" id="SM00490">
    <property type="entry name" value="HELICc"/>
    <property type="match status" value="1"/>
</dbReference>
<dbReference type="Pfam" id="PF00270">
    <property type="entry name" value="DEAD"/>
    <property type="match status" value="1"/>
</dbReference>
<evidence type="ECO:0000259" key="10">
    <source>
        <dbReference type="PROSITE" id="PS51194"/>
    </source>
</evidence>
<protein>
    <recommendedName>
        <fullName evidence="8">Probable DNA 3'-5' helicase RecG</fullName>
    </recommendedName>
</protein>
<name>A0A1G2M371_9BACT</name>
<keyword evidence="6" id="KW-0238">DNA-binding</keyword>
<dbReference type="CDD" id="cd04488">
    <property type="entry name" value="RecG_wedge_OBF"/>
    <property type="match status" value="1"/>
</dbReference>
<dbReference type="GO" id="GO:0016787">
    <property type="term" value="F:hydrolase activity"/>
    <property type="evidence" value="ECO:0007669"/>
    <property type="project" value="UniProtKB-KW"/>
</dbReference>
<dbReference type="SUPFAM" id="SSF50249">
    <property type="entry name" value="Nucleic acid-binding proteins"/>
    <property type="match status" value="1"/>
</dbReference>
<dbReference type="InterPro" id="IPR045562">
    <property type="entry name" value="RecG_dom3_C"/>
</dbReference>
<dbReference type="Pfam" id="PF00271">
    <property type="entry name" value="Helicase_C"/>
    <property type="match status" value="1"/>
</dbReference>
<dbReference type="PROSITE" id="PS51192">
    <property type="entry name" value="HELICASE_ATP_BIND_1"/>
    <property type="match status" value="1"/>
</dbReference>
<evidence type="ECO:0000313" key="12">
    <source>
        <dbReference type="Proteomes" id="UP000178873"/>
    </source>
</evidence>
<dbReference type="Gene3D" id="3.40.50.300">
    <property type="entry name" value="P-loop containing nucleotide triphosphate hydrolases"/>
    <property type="match status" value="2"/>
</dbReference>
<accession>A0A1G2M371</accession>
<dbReference type="PANTHER" id="PTHR47964">
    <property type="entry name" value="ATP-DEPENDENT DNA HELICASE HOMOLOG RECG, CHLOROPLASTIC"/>
    <property type="match status" value="1"/>
</dbReference>
<dbReference type="InterPro" id="IPR027417">
    <property type="entry name" value="P-loop_NTPase"/>
</dbReference>
<organism evidence="11 12">
    <name type="scientific">Candidatus Taylorbacteria bacterium RIFCSPHIGHO2_01_FULL_46_22b</name>
    <dbReference type="NCBI Taxonomy" id="1802301"/>
    <lineage>
        <taxon>Bacteria</taxon>
        <taxon>Candidatus Tayloriibacteriota</taxon>
    </lineage>
</organism>
<dbReference type="SUPFAM" id="SSF52540">
    <property type="entry name" value="P-loop containing nucleoside triphosphate hydrolases"/>
    <property type="match status" value="2"/>
</dbReference>
<dbReference type="GO" id="GO:0003678">
    <property type="term" value="F:DNA helicase activity"/>
    <property type="evidence" value="ECO:0007669"/>
    <property type="project" value="TreeGrafter"/>
</dbReference>
<dbReference type="STRING" id="1802301.A2664_01870"/>
<evidence type="ECO:0000256" key="7">
    <source>
        <dbReference type="ARBA" id="ARBA00023204"/>
    </source>
</evidence>
<dbReference type="PROSITE" id="PS51194">
    <property type="entry name" value="HELICASE_CTER"/>
    <property type="match status" value="1"/>
</dbReference>
<dbReference type="InterPro" id="IPR001650">
    <property type="entry name" value="Helicase_C-like"/>
</dbReference>
<evidence type="ECO:0000256" key="5">
    <source>
        <dbReference type="ARBA" id="ARBA00022840"/>
    </source>
</evidence>